<evidence type="ECO:0000313" key="2">
    <source>
        <dbReference type="EMBL" id="KAF9615518.1"/>
    </source>
</evidence>
<evidence type="ECO:0008006" key="4">
    <source>
        <dbReference type="Google" id="ProtNLM"/>
    </source>
</evidence>
<accession>A0A835M0W3</accession>
<name>A0A835M0W3_9MAGN</name>
<dbReference type="EMBL" id="JADFTS010000003">
    <property type="protein sequence ID" value="KAF9615518.1"/>
    <property type="molecule type" value="Genomic_DNA"/>
</dbReference>
<proteinExistence type="predicted"/>
<keyword evidence="1" id="KW-1133">Transmembrane helix</keyword>
<keyword evidence="1" id="KW-0472">Membrane</keyword>
<comment type="caution">
    <text evidence="2">The sequence shown here is derived from an EMBL/GenBank/DDBJ whole genome shotgun (WGS) entry which is preliminary data.</text>
</comment>
<dbReference type="Proteomes" id="UP000631114">
    <property type="component" value="Unassembled WGS sequence"/>
</dbReference>
<protein>
    <recommendedName>
        <fullName evidence="4">Sphingomyelin phosphodiesterase 4</fullName>
    </recommendedName>
</protein>
<dbReference type="AlphaFoldDB" id="A0A835M0W3"/>
<keyword evidence="1" id="KW-0812">Transmembrane</keyword>
<evidence type="ECO:0000256" key="1">
    <source>
        <dbReference type="SAM" id="Phobius"/>
    </source>
</evidence>
<keyword evidence="3" id="KW-1185">Reference proteome</keyword>
<gene>
    <name evidence="2" type="ORF">IFM89_024145</name>
</gene>
<dbReference type="OrthoDB" id="10251508at2759"/>
<evidence type="ECO:0000313" key="3">
    <source>
        <dbReference type="Proteomes" id="UP000631114"/>
    </source>
</evidence>
<dbReference type="PANTHER" id="PTHR31801">
    <property type="entry name" value="ALTERED INHERITANCE OF MITOCHONDRIA PROTEIN 24, MITOCHONDRIAL"/>
    <property type="match status" value="1"/>
</dbReference>
<organism evidence="2 3">
    <name type="scientific">Coptis chinensis</name>
    <dbReference type="NCBI Taxonomy" id="261450"/>
    <lineage>
        <taxon>Eukaryota</taxon>
        <taxon>Viridiplantae</taxon>
        <taxon>Streptophyta</taxon>
        <taxon>Embryophyta</taxon>
        <taxon>Tracheophyta</taxon>
        <taxon>Spermatophyta</taxon>
        <taxon>Magnoliopsida</taxon>
        <taxon>Ranunculales</taxon>
        <taxon>Ranunculaceae</taxon>
        <taxon>Coptidoideae</taxon>
        <taxon>Coptis</taxon>
    </lineage>
</organism>
<feature type="transmembrane region" description="Helical" evidence="1">
    <location>
        <begin position="789"/>
        <end position="806"/>
    </location>
</feature>
<reference evidence="2 3" key="1">
    <citation type="submission" date="2020-10" db="EMBL/GenBank/DDBJ databases">
        <title>The Coptis chinensis genome and diversification of protoberbering-type alkaloids.</title>
        <authorList>
            <person name="Wang B."/>
            <person name="Shu S."/>
            <person name="Song C."/>
            <person name="Liu Y."/>
        </authorList>
    </citation>
    <scope>NUCLEOTIDE SEQUENCE [LARGE SCALE GENOMIC DNA]</scope>
    <source>
        <strain evidence="2">HL-2020</strain>
        <tissue evidence="2">Leaf</tissue>
    </source>
</reference>
<dbReference type="PANTHER" id="PTHR31801:SF1">
    <property type="entry name" value="SPHINGOMYELIN PHOSPHODIESTERASE"/>
    <property type="match status" value="1"/>
</dbReference>
<feature type="transmembrane region" description="Helical" evidence="1">
    <location>
        <begin position="752"/>
        <end position="769"/>
    </location>
</feature>
<sequence>MNPLYSMDSSTHKKSTELASMILSSSSKQSIISTINEIESFLHKHTTDQKKSFFSIAFPSLICKLFGFDEFSSSKSNNNSWIDLIQCSNDSELEIRVFNLLSPSGILFSSIGNIDRCNLVKYVFPVERLPEWIRFVINSEKDYCRLLPDLCTLFSGSRVKEGSSKSSGGGGGYVQVQLNVFEYYMFWFAYYPVCRGNNETCSNNAVVVKKSKKFRFENWTSSFHGLAGVSRGGAGGEKSGYGLYVRLLYAYLHAFVPNYGFEAHQPYRSSLLHYSSECDGLVMLQMEFVVYTLVHFWLVDNDFSPLPVNVCKSFGVSFPFRAVLGETPPTSGLGEVLMVFVEYLNSSLVSVSHGFEPAERTGSPRLRSGGSNDFVKSKSGVSQIANGCSVTSWNLLIQRPLYRFILRTFLFCPVETYIKNASQVFSVWITYIEPWKVSSEKFADLDAFIDQSAGRARDGKTHNRDFVKDSGQSTLGYTSSWEGYVLSNYLFYSSMVMHFLGFAHKFLHNDVDTIIQMVLKVLNVLTSSRELRDLIKKVDATFHCRSFGSSSVMVDSSYKFVPSIREQLQDWEDGLCEDDADGSFLHENWNQDLRLLNDGEDGGQQLLQLLILRAESEIHAISGDNLAKNLQNLDSLKTQVEILFDGVGGSPKSVTPEVKQHQHARDDLFKPRWVGNHKLADVRYKGDWMKRPISSGEVSWLARLLVRLSVWLNEILGLNSGQCSDVNSSVSYVDVHKDGVAKVGGSKEAVKVVLGSVASFILFLGMTILRFTREHGYRINLRVLASKKFVMVLLLAVLISVIKKAFH</sequence>